<keyword evidence="1" id="KW-0812">Transmembrane</keyword>
<gene>
    <name evidence="2" type="ORF">ICBEC13AM_00016</name>
</gene>
<dbReference type="AlphaFoldDB" id="A0A1W5W6Q5"/>
<proteinExistence type="predicted"/>
<protein>
    <submittedName>
        <fullName evidence="2">VirB2</fullName>
    </submittedName>
</protein>
<keyword evidence="1" id="KW-1133">Transmembrane helix</keyword>
<name>A0A1W5W6Q5_ECOLX</name>
<dbReference type="EMBL" id="KY770025">
    <property type="protein sequence ID" value="ARH02006.1"/>
    <property type="molecule type" value="Genomic_DNA"/>
</dbReference>
<keyword evidence="1" id="KW-0472">Membrane</keyword>
<evidence type="ECO:0000313" key="2">
    <source>
        <dbReference type="EMBL" id="ARH02006.1"/>
    </source>
</evidence>
<evidence type="ECO:0000256" key="1">
    <source>
        <dbReference type="SAM" id="Phobius"/>
    </source>
</evidence>
<sequence>MLLLITHIQQKLLINRTYKMSFKKSVCNRISSSVTAVMQRKNKVVMAVAGATVASPAFADGFSKAETLLEKVKTGLSGLSLVTVTIACLWVGYKVLFGGSTIRECSPIIIGAIVIASAAEVASMMVN</sequence>
<reference evidence="2" key="1">
    <citation type="submission" date="2017-03" db="EMBL/GenBank/DDBJ databases">
        <title>Colistin-Resistant mcr-1-Positive Escherichia coli in Public Beaches, an Infectious Threat Emerging in Recreational Waters.</title>
        <authorList>
            <person name="Fernandes M.R."/>
            <person name="Sellera F.P."/>
            <person name="Esposito F."/>
            <person name="Cerdeira L."/>
            <person name="Lincopan N."/>
        </authorList>
    </citation>
    <scope>NUCLEOTIDE SEQUENCE</scope>
    <source>
        <strain evidence="2">ICBEC13AM</strain>
        <plasmid evidence="2">pICBEC13AM</plasmid>
    </source>
</reference>
<dbReference type="InterPro" id="IPR007039">
    <property type="entry name" value="TrbC/VirB2"/>
</dbReference>
<organism evidence="2">
    <name type="scientific">Escherichia coli</name>
    <dbReference type="NCBI Taxonomy" id="562"/>
    <lineage>
        <taxon>Bacteria</taxon>
        <taxon>Pseudomonadati</taxon>
        <taxon>Pseudomonadota</taxon>
        <taxon>Gammaproteobacteria</taxon>
        <taxon>Enterobacterales</taxon>
        <taxon>Enterobacteriaceae</taxon>
        <taxon>Escherichia</taxon>
    </lineage>
</organism>
<dbReference type="Pfam" id="PF04956">
    <property type="entry name" value="TrbC"/>
    <property type="match status" value="1"/>
</dbReference>
<feature type="transmembrane region" description="Helical" evidence="1">
    <location>
        <begin position="75"/>
        <end position="96"/>
    </location>
</feature>
<accession>A0A1W5W6Q5</accession>
<geneLocation type="plasmid" evidence="2">
    <name>pICBEC13AM</name>
</geneLocation>
<feature type="transmembrane region" description="Helical" evidence="1">
    <location>
        <begin position="108"/>
        <end position="126"/>
    </location>
</feature>
<keyword evidence="2" id="KW-0614">Plasmid</keyword>